<dbReference type="PROSITE" id="PS51257">
    <property type="entry name" value="PROKAR_LIPOPROTEIN"/>
    <property type="match status" value="1"/>
</dbReference>
<name>A0A517WRG6_9PLAN</name>
<gene>
    <name evidence="2" type="ORF">V202x_12030</name>
</gene>
<protein>
    <submittedName>
        <fullName evidence="2">Uncharacterized protein</fullName>
    </submittedName>
</protein>
<dbReference type="Proteomes" id="UP000318384">
    <property type="component" value="Chromosome"/>
</dbReference>
<sequence length="53" mass="6004">MNRFLFSILIVSCMTPFMFGCGEEAPMTEGDDTQQVDEVTEEEAEKQAKKNVQ</sequence>
<feature type="compositionally biased region" description="Acidic residues" evidence="1">
    <location>
        <begin position="29"/>
        <end position="44"/>
    </location>
</feature>
<evidence type="ECO:0000313" key="3">
    <source>
        <dbReference type="Proteomes" id="UP000318384"/>
    </source>
</evidence>
<evidence type="ECO:0000313" key="2">
    <source>
        <dbReference type="EMBL" id="QDU07842.1"/>
    </source>
</evidence>
<keyword evidence="3" id="KW-1185">Reference proteome</keyword>
<proteinExistence type="predicted"/>
<dbReference type="EMBL" id="CP037422">
    <property type="protein sequence ID" value="QDU07842.1"/>
    <property type="molecule type" value="Genomic_DNA"/>
</dbReference>
<evidence type="ECO:0000256" key="1">
    <source>
        <dbReference type="SAM" id="MobiDB-lite"/>
    </source>
</evidence>
<feature type="region of interest" description="Disordered" evidence="1">
    <location>
        <begin position="22"/>
        <end position="53"/>
    </location>
</feature>
<dbReference type="RefSeq" id="WP_197993249.1">
    <property type="nucleotide sequence ID" value="NZ_CP037422.1"/>
</dbReference>
<organism evidence="2 3">
    <name type="scientific">Gimesia aquarii</name>
    <dbReference type="NCBI Taxonomy" id="2527964"/>
    <lineage>
        <taxon>Bacteria</taxon>
        <taxon>Pseudomonadati</taxon>
        <taxon>Planctomycetota</taxon>
        <taxon>Planctomycetia</taxon>
        <taxon>Planctomycetales</taxon>
        <taxon>Planctomycetaceae</taxon>
        <taxon>Gimesia</taxon>
    </lineage>
</organism>
<reference evidence="2 3" key="1">
    <citation type="submission" date="2019-03" db="EMBL/GenBank/DDBJ databases">
        <title>Deep-cultivation of Planctomycetes and their phenomic and genomic characterization uncovers novel biology.</title>
        <authorList>
            <person name="Wiegand S."/>
            <person name="Jogler M."/>
            <person name="Boedeker C."/>
            <person name="Pinto D."/>
            <person name="Vollmers J."/>
            <person name="Rivas-Marin E."/>
            <person name="Kohn T."/>
            <person name="Peeters S.H."/>
            <person name="Heuer A."/>
            <person name="Rast P."/>
            <person name="Oberbeckmann S."/>
            <person name="Bunk B."/>
            <person name="Jeske O."/>
            <person name="Meyerdierks A."/>
            <person name="Storesund J.E."/>
            <person name="Kallscheuer N."/>
            <person name="Luecker S."/>
            <person name="Lage O.M."/>
            <person name="Pohl T."/>
            <person name="Merkel B.J."/>
            <person name="Hornburger P."/>
            <person name="Mueller R.-W."/>
            <person name="Bruemmer F."/>
            <person name="Labrenz M."/>
            <person name="Spormann A.M."/>
            <person name="Op den Camp H."/>
            <person name="Overmann J."/>
            <person name="Amann R."/>
            <person name="Jetten M.S.M."/>
            <person name="Mascher T."/>
            <person name="Medema M.H."/>
            <person name="Devos D.P."/>
            <person name="Kaster A.-K."/>
            <person name="Ovreas L."/>
            <person name="Rohde M."/>
            <person name="Galperin M.Y."/>
            <person name="Jogler C."/>
        </authorList>
    </citation>
    <scope>NUCLEOTIDE SEQUENCE [LARGE SCALE GENOMIC DNA]</scope>
    <source>
        <strain evidence="2 3">V202</strain>
    </source>
</reference>
<dbReference type="AlphaFoldDB" id="A0A517WRG6"/>
<accession>A0A517WRG6</accession>